<dbReference type="Proteomes" id="UP001055811">
    <property type="component" value="Linkage Group LG04"/>
</dbReference>
<comment type="caution">
    <text evidence="1">The sequence shown here is derived from an EMBL/GenBank/DDBJ whole genome shotgun (WGS) entry which is preliminary data.</text>
</comment>
<evidence type="ECO:0000313" key="1">
    <source>
        <dbReference type="EMBL" id="KAI3752083.1"/>
    </source>
</evidence>
<dbReference type="EMBL" id="CM042012">
    <property type="protein sequence ID" value="KAI3752083.1"/>
    <property type="molecule type" value="Genomic_DNA"/>
</dbReference>
<sequence length="135" mass="15144">MLNARAHSLLYARLDTLVLLHSFVFPDCAPALKIPLNARRRRRLADSNSRSRFRTRRSRNVGIKSLIAGMLESKLAIFAGYALCSTTTPNFDPGQIKFVRPSKLILHLFFILNYSVTPSGQALTWCLVARLPMAA</sequence>
<name>A0ACB9E093_CICIN</name>
<reference evidence="1 2" key="2">
    <citation type="journal article" date="2022" name="Mol. Ecol. Resour.">
        <title>The genomes of chicory, endive, great burdock and yacon provide insights into Asteraceae paleo-polyploidization history and plant inulin production.</title>
        <authorList>
            <person name="Fan W."/>
            <person name="Wang S."/>
            <person name="Wang H."/>
            <person name="Wang A."/>
            <person name="Jiang F."/>
            <person name="Liu H."/>
            <person name="Zhao H."/>
            <person name="Xu D."/>
            <person name="Zhang Y."/>
        </authorList>
    </citation>
    <scope>NUCLEOTIDE SEQUENCE [LARGE SCALE GENOMIC DNA]</scope>
    <source>
        <strain evidence="2">cv. Punajuju</strain>
        <tissue evidence="1">Leaves</tissue>
    </source>
</reference>
<proteinExistence type="predicted"/>
<protein>
    <submittedName>
        <fullName evidence="1">Uncharacterized protein</fullName>
    </submittedName>
</protein>
<gene>
    <name evidence="1" type="ORF">L2E82_23246</name>
</gene>
<reference evidence="2" key="1">
    <citation type="journal article" date="2022" name="Mol. Ecol. Resour.">
        <title>The genomes of chicory, endive, great burdock and yacon provide insights into Asteraceae palaeo-polyploidization history and plant inulin production.</title>
        <authorList>
            <person name="Fan W."/>
            <person name="Wang S."/>
            <person name="Wang H."/>
            <person name="Wang A."/>
            <person name="Jiang F."/>
            <person name="Liu H."/>
            <person name="Zhao H."/>
            <person name="Xu D."/>
            <person name="Zhang Y."/>
        </authorList>
    </citation>
    <scope>NUCLEOTIDE SEQUENCE [LARGE SCALE GENOMIC DNA]</scope>
    <source>
        <strain evidence="2">cv. Punajuju</strain>
    </source>
</reference>
<accession>A0ACB9E093</accession>
<keyword evidence="2" id="KW-1185">Reference proteome</keyword>
<organism evidence="1 2">
    <name type="scientific">Cichorium intybus</name>
    <name type="common">Chicory</name>
    <dbReference type="NCBI Taxonomy" id="13427"/>
    <lineage>
        <taxon>Eukaryota</taxon>
        <taxon>Viridiplantae</taxon>
        <taxon>Streptophyta</taxon>
        <taxon>Embryophyta</taxon>
        <taxon>Tracheophyta</taxon>
        <taxon>Spermatophyta</taxon>
        <taxon>Magnoliopsida</taxon>
        <taxon>eudicotyledons</taxon>
        <taxon>Gunneridae</taxon>
        <taxon>Pentapetalae</taxon>
        <taxon>asterids</taxon>
        <taxon>campanulids</taxon>
        <taxon>Asterales</taxon>
        <taxon>Asteraceae</taxon>
        <taxon>Cichorioideae</taxon>
        <taxon>Cichorieae</taxon>
        <taxon>Cichoriinae</taxon>
        <taxon>Cichorium</taxon>
    </lineage>
</organism>
<evidence type="ECO:0000313" key="2">
    <source>
        <dbReference type="Proteomes" id="UP001055811"/>
    </source>
</evidence>